<name>A0AAN7WHV2_9SACH</name>
<protein>
    <recommendedName>
        <fullName evidence="5">AN1-type domain-containing protein</fullName>
    </recommendedName>
</protein>
<keyword evidence="1" id="KW-0479">Metal-binding</keyword>
<evidence type="ECO:0000259" key="5">
    <source>
        <dbReference type="PROSITE" id="PS51039"/>
    </source>
</evidence>
<comment type="caution">
    <text evidence="6">The sequence shown here is derived from an EMBL/GenBank/DDBJ whole genome shotgun (WGS) entry which is preliminary data.</text>
</comment>
<evidence type="ECO:0000313" key="7">
    <source>
        <dbReference type="Proteomes" id="UP001306508"/>
    </source>
</evidence>
<dbReference type="InterPro" id="IPR057358">
    <property type="entry name" value="UBL_ZFAND1-like"/>
</dbReference>
<evidence type="ECO:0000256" key="4">
    <source>
        <dbReference type="PROSITE-ProRule" id="PRU00449"/>
    </source>
</evidence>
<dbReference type="AlphaFoldDB" id="A0AAN7WHV2"/>
<dbReference type="SUPFAM" id="SSF118310">
    <property type="entry name" value="AN1-like Zinc finger"/>
    <property type="match status" value="1"/>
</dbReference>
<evidence type="ECO:0000256" key="1">
    <source>
        <dbReference type="ARBA" id="ARBA00022723"/>
    </source>
</evidence>
<reference evidence="7" key="1">
    <citation type="submission" date="2023-07" db="EMBL/GenBank/DDBJ databases">
        <title>A draft genome of Kazachstania heterogenica Y-27499.</title>
        <authorList>
            <person name="Donic C."/>
            <person name="Kralova J.S."/>
            <person name="Fidel L."/>
            <person name="Ben-Dor S."/>
            <person name="Jung S."/>
        </authorList>
    </citation>
    <scope>NUCLEOTIDE SEQUENCE [LARGE SCALE GENOMIC DNA]</scope>
    <source>
        <strain evidence="7">Y27499</strain>
    </source>
</reference>
<proteinExistence type="predicted"/>
<dbReference type="PROSITE" id="PS51039">
    <property type="entry name" value="ZF_AN1"/>
    <property type="match status" value="1"/>
</dbReference>
<keyword evidence="3" id="KW-0862">Zinc</keyword>
<dbReference type="Pfam" id="PF01428">
    <property type="entry name" value="zf-AN1"/>
    <property type="match status" value="1"/>
</dbReference>
<feature type="domain" description="AN1-type" evidence="5">
    <location>
        <begin position="8"/>
        <end position="54"/>
    </location>
</feature>
<dbReference type="InterPro" id="IPR035896">
    <property type="entry name" value="AN1-like_Znf"/>
</dbReference>
<evidence type="ECO:0000256" key="2">
    <source>
        <dbReference type="ARBA" id="ARBA00022771"/>
    </source>
</evidence>
<dbReference type="EMBL" id="JAWIZZ010000040">
    <property type="protein sequence ID" value="KAK5780668.1"/>
    <property type="molecule type" value="Genomic_DNA"/>
</dbReference>
<keyword evidence="7" id="KW-1185">Reference proteome</keyword>
<dbReference type="InterPro" id="IPR000058">
    <property type="entry name" value="Znf_AN1"/>
</dbReference>
<dbReference type="GO" id="GO:0008270">
    <property type="term" value="F:zinc ion binding"/>
    <property type="evidence" value="ECO:0007669"/>
    <property type="project" value="UniProtKB-KW"/>
</dbReference>
<dbReference type="PANTHER" id="PTHR14677">
    <property type="entry name" value="ARSENITE INDUCUBLE RNA ASSOCIATED PROTEIN AIP-1-RELATED"/>
    <property type="match status" value="1"/>
</dbReference>
<dbReference type="Gene3D" id="4.10.1110.10">
    <property type="entry name" value="AN1-like Zinc finger"/>
    <property type="match status" value="1"/>
</dbReference>
<dbReference type="Pfam" id="PF25327">
    <property type="entry name" value="UBL_ZFAND1"/>
    <property type="match status" value="1"/>
</dbReference>
<dbReference type="GO" id="GO:0005737">
    <property type="term" value="C:cytoplasm"/>
    <property type="evidence" value="ECO:0007669"/>
    <property type="project" value="TreeGrafter"/>
</dbReference>
<dbReference type="SMART" id="SM00154">
    <property type="entry name" value="ZnF_AN1"/>
    <property type="match status" value="1"/>
</dbReference>
<gene>
    <name evidence="6" type="ORF">RI543_001790</name>
</gene>
<accession>A0AAN7WHV2</accession>
<dbReference type="Proteomes" id="UP001306508">
    <property type="component" value="Unassembled WGS sequence"/>
</dbReference>
<keyword evidence="2 4" id="KW-0863">Zinc-finger</keyword>
<evidence type="ECO:0000313" key="6">
    <source>
        <dbReference type="EMBL" id="KAK5780668.1"/>
    </source>
</evidence>
<evidence type="ECO:0000256" key="3">
    <source>
        <dbReference type="ARBA" id="ARBA00022833"/>
    </source>
</evidence>
<sequence length="255" mass="29215">MIKETGMLDVGTHCYYCRQLDFLPFHCSQCNQDFCSSHRLRESHHCESLRVNKLDNSQKTVSSMVNNHGKFFQSLLPAKASERIRESTKLSSPSSSIPNSNTIKSSLNKSSLDKLLKFFNRHKTKTFSSSSSSSSNNLSQKLSLQNLSKGDTKIPVQNRIYIYCYVLDVDRNVEEPEPIYINKIWPVGRVIDYLASQLGIKNLNLKADPNMRLFLYKALNSNNNQQLVELNPNDRVVDKIFTLDTLYLIRGEIKK</sequence>
<organism evidence="6 7">
    <name type="scientific">Arxiozyma heterogenica</name>
    <dbReference type="NCBI Taxonomy" id="278026"/>
    <lineage>
        <taxon>Eukaryota</taxon>
        <taxon>Fungi</taxon>
        <taxon>Dikarya</taxon>
        <taxon>Ascomycota</taxon>
        <taxon>Saccharomycotina</taxon>
        <taxon>Saccharomycetes</taxon>
        <taxon>Saccharomycetales</taxon>
        <taxon>Saccharomycetaceae</taxon>
        <taxon>Arxiozyma</taxon>
    </lineage>
</organism>
<dbReference type="PANTHER" id="PTHR14677:SF40">
    <property type="entry name" value="CDC48-ASSOCIATED UBIQUITIN-LIKE_ZINC FINGER PROTEIN 1"/>
    <property type="match status" value="1"/>
</dbReference>